<sequence>MAAVRFLPFLSLLITLFLPTLCVSQSDADTLIKFKKSFTQGDLNSWIPGSSPCLKRWVGVMCSGETIIGLHLTGLRLSGQVDVQALLQLRGLRTISLVGNSFTGSIPEFNKLGALRAIYLSRNQFSGEIPNGYFTSMGSLRKVWLNENKFTGNIPESLMQLPHLVELHLEANQFSGTIPELKYPNVLTSLDLSRNNLEGEIPESFSKFNASSFEQNVGLCGKPLGIDCDELHQSGSGISNPSGRNQGSNSKAKVVVAMATLIVILFFVIASIISARRRRDDDFSILSKEPPREEVLQVDVPESTRRKPAESSRRSNSVSKRGSSQQANKTGMANLVMVNDEKGEFGLQDLMKAAAEVLGNGGLGSAYKAVMANGLAVVVKRMREMNRLGKDDFDAEMRRLGQLRHPNILTPLAYHFRREEKLIVSENVPKGSLLYVLHGDRGTIHANLNWPTRLKIIQGIAQGLSFIHTEFATYEIPHGNLKSSNVLLTENYDPLLSDYAFQPLTNASIAAQCFFAYKSPEYLQNQQVSPKSDVYCLGILILEIITGKFPSQYLSNGKGGIDIVQWVQTSISENQVEELIDPEIANDSGSLNQMLQLLQIGAACTESNPDQRLHMKEAISKIQEKAQFELRVVCNIIDMFVCECKRVVFVPFLKILSFDFIFSIFPGGLESDNSLLLAFELLTVEEVVGEKV</sequence>
<feature type="transmembrane region" description="Helical" evidence="11">
    <location>
        <begin position="254"/>
        <end position="275"/>
    </location>
</feature>
<comment type="subcellular location">
    <subcellularLocation>
        <location evidence="1">Membrane</location>
        <topology evidence="1">Single-pass type I membrane protein</topology>
    </subcellularLocation>
</comment>
<dbReference type="GO" id="GO:0016020">
    <property type="term" value="C:membrane"/>
    <property type="evidence" value="ECO:0007669"/>
    <property type="project" value="UniProtKB-SubCell"/>
</dbReference>
<dbReference type="InterPro" id="IPR011009">
    <property type="entry name" value="Kinase-like_dom_sf"/>
</dbReference>
<evidence type="ECO:0000256" key="1">
    <source>
        <dbReference type="ARBA" id="ARBA00004479"/>
    </source>
</evidence>
<organism evidence="14 15">
    <name type="scientific">Durio zibethinus</name>
    <name type="common">Durian</name>
    <dbReference type="NCBI Taxonomy" id="66656"/>
    <lineage>
        <taxon>Eukaryota</taxon>
        <taxon>Viridiplantae</taxon>
        <taxon>Streptophyta</taxon>
        <taxon>Embryophyta</taxon>
        <taxon>Tracheophyta</taxon>
        <taxon>Spermatophyta</taxon>
        <taxon>Magnoliopsida</taxon>
        <taxon>eudicotyledons</taxon>
        <taxon>Gunneridae</taxon>
        <taxon>Pentapetalae</taxon>
        <taxon>rosids</taxon>
        <taxon>malvids</taxon>
        <taxon>Malvales</taxon>
        <taxon>Malvaceae</taxon>
        <taxon>Helicteroideae</taxon>
        <taxon>Durio</taxon>
    </lineage>
</organism>
<evidence type="ECO:0000256" key="12">
    <source>
        <dbReference type="SAM" id="SignalP"/>
    </source>
</evidence>
<keyword evidence="4 11" id="KW-0812">Transmembrane</keyword>
<keyword evidence="3" id="KW-0433">Leucine-rich repeat</keyword>
<dbReference type="KEGG" id="dzi:111300882"/>
<evidence type="ECO:0000256" key="10">
    <source>
        <dbReference type="SAM" id="MobiDB-lite"/>
    </source>
</evidence>
<evidence type="ECO:0000256" key="5">
    <source>
        <dbReference type="ARBA" id="ARBA00022729"/>
    </source>
</evidence>
<dbReference type="GO" id="GO:0005524">
    <property type="term" value="F:ATP binding"/>
    <property type="evidence" value="ECO:0007669"/>
    <property type="project" value="InterPro"/>
</dbReference>
<dbReference type="PANTHER" id="PTHR48007">
    <property type="entry name" value="LEUCINE-RICH REPEAT RECEPTOR-LIKE PROTEIN KINASE PXC1"/>
    <property type="match status" value="1"/>
</dbReference>
<dbReference type="InterPro" id="IPR001611">
    <property type="entry name" value="Leu-rich_rpt"/>
</dbReference>
<keyword evidence="7 11" id="KW-1133">Transmembrane helix</keyword>
<protein>
    <submittedName>
        <fullName evidence="15">Pollen receptor-like kinase 3</fullName>
    </submittedName>
</protein>
<evidence type="ECO:0000256" key="8">
    <source>
        <dbReference type="ARBA" id="ARBA00023136"/>
    </source>
</evidence>
<feature type="signal peptide" evidence="12">
    <location>
        <begin position="1"/>
        <end position="28"/>
    </location>
</feature>
<keyword evidence="6" id="KW-0677">Repeat</keyword>
<keyword evidence="9" id="KW-0325">Glycoprotein</keyword>
<keyword evidence="14" id="KW-1185">Reference proteome</keyword>
<comment type="similarity">
    <text evidence="2">Belongs to the RLP family.</text>
</comment>
<feature type="compositionally biased region" description="Basic and acidic residues" evidence="10">
    <location>
        <begin position="302"/>
        <end position="313"/>
    </location>
</feature>
<keyword evidence="8 11" id="KW-0472">Membrane</keyword>
<dbReference type="PANTHER" id="PTHR48007:SF29">
    <property type="entry name" value="POLLEN RECEPTOR-LIKE KINASE 3"/>
    <property type="match status" value="1"/>
</dbReference>
<evidence type="ECO:0000256" key="11">
    <source>
        <dbReference type="SAM" id="Phobius"/>
    </source>
</evidence>
<keyword evidence="5 12" id="KW-0732">Signal</keyword>
<dbReference type="SUPFAM" id="SSF52058">
    <property type="entry name" value="L domain-like"/>
    <property type="match status" value="1"/>
</dbReference>
<evidence type="ECO:0000313" key="14">
    <source>
        <dbReference type="Proteomes" id="UP000515121"/>
    </source>
</evidence>
<dbReference type="Pfam" id="PF00069">
    <property type="entry name" value="Pkinase"/>
    <property type="match status" value="1"/>
</dbReference>
<evidence type="ECO:0000256" key="4">
    <source>
        <dbReference type="ARBA" id="ARBA00022692"/>
    </source>
</evidence>
<reference evidence="15" key="1">
    <citation type="submission" date="2025-08" db="UniProtKB">
        <authorList>
            <consortium name="RefSeq"/>
        </authorList>
    </citation>
    <scope>IDENTIFICATION</scope>
    <source>
        <tissue evidence="15">Fruit stalk</tissue>
    </source>
</reference>
<dbReference type="InterPro" id="IPR032675">
    <property type="entry name" value="LRR_dom_sf"/>
</dbReference>
<evidence type="ECO:0000256" key="9">
    <source>
        <dbReference type="ARBA" id="ARBA00023180"/>
    </source>
</evidence>
<dbReference type="PROSITE" id="PS50011">
    <property type="entry name" value="PROTEIN_KINASE_DOM"/>
    <property type="match status" value="1"/>
</dbReference>
<dbReference type="RefSeq" id="XP_022752206.1">
    <property type="nucleotide sequence ID" value="XM_022896471.1"/>
</dbReference>
<name>A0A6P5ZIK2_DURZI</name>
<evidence type="ECO:0000313" key="15">
    <source>
        <dbReference type="RefSeq" id="XP_022752206.1"/>
    </source>
</evidence>
<evidence type="ECO:0000256" key="7">
    <source>
        <dbReference type="ARBA" id="ARBA00022989"/>
    </source>
</evidence>
<dbReference type="GeneID" id="111300882"/>
<dbReference type="OrthoDB" id="418615at2759"/>
<evidence type="ECO:0000259" key="13">
    <source>
        <dbReference type="PROSITE" id="PS50011"/>
    </source>
</evidence>
<dbReference type="Proteomes" id="UP000515121">
    <property type="component" value="Unplaced"/>
</dbReference>
<feature type="chain" id="PRO_5028235525" evidence="12">
    <location>
        <begin position="29"/>
        <end position="692"/>
    </location>
</feature>
<dbReference type="Gene3D" id="1.10.510.10">
    <property type="entry name" value="Transferase(Phosphotransferase) domain 1"/>
    <property type="match status" value="1"/>
</dbReference>
<dbReference type="FunFam" id="3.80.10.10:FF:000041">
    <property type="entry name" value="LRR receptor-like serine/threonine-protein kinase ERECTA"/>
    <property type="match status" value="1"/>
</dbReference>
<feature type="compositionally biased region" description="Polar residues" evidence="10">
    <location>
        <begin position="314"/>
        <end position="331"/>
    </location>
</feature>
<feature type="domain" description="Protein kinase" evidence="13">
    <location>
        <begin position="352"/>
        <end position="628"/>
    </location>
</feature>
<evidence type="ECO:0000256" key="2">
    <source>
        <dbReference type="ARBA" id="ARBA00009592"/>
    </source>
</evidence>
<dbReference type="Pfam" id="PF08263">
    <property type="entry name" value="LRRNT_2"/>
    <property type="match status" value="1"/>
</dbReference>
<accession>A0A6P5ZIK2</accession>
<dbReference type="AlphaFoldDB" id="A0A6P5ZIK2"/>
<dbReference type="InterPro" id="IPR013210">
    <property type="entry name" value="LRR_N_plant-typ"/>
</dbReference>
<proteinExistence type="inferred from homology"/>
<dbReference type="InterPro" id="IPR000719">
    <property type="entry name" value="Prot_kinase_dom"/>
</dbReference>
<dbReference type="Gene3D" id="3.80.10.10">
    <property type="entry name" value="Ribonuclease Inhibitor"/>
    <property type="match status" value="2"/>
</dbReference>
<feature type="region of interest" description="Disordered" evidence="10">
    <location>
        <begin position="295"/>
        <end position="332"/>
    </location>
</feature>
<dbReference type="Pfam" id="PF00560">
    <property type="entry name" value="LRR_1"/>
    <property type="match status" value="2"/>
</dbReference>
<gene>
    <name evidence="15" type="primary">LOC111300882</name>
</gene>
<dbReference type="GO" id="GO:0004672">
    <property type="term" value="F:protein kinase activity"/>
    <property type="evidence" value="ECO:0007669"/>
    <property type="project" value="InterPro"/>
</dbReference>
<dbReference type="Gene3D" id="3.30.200.20">
    <property type="entry name" value="Phosphorylase Kinase, domain 1"/>
    <property type="match status" value="1"/>
</dbReference>
<evidence type="ECO:0000256" key="3">
    <source>
        <dbReference type="ARBA" id="ARBA00022614"/>
    </source>
</evidence>
<dbReference type="InterPro" id="IPR046959">
    <property type="entry name" value="PRK1-6/SRF4-like"/>
</dbReference>
<evidence type="ECO:0000256" key="6">
    <source>
        <dbReference type="ARBA" id="ARBA00022737"/>
    </source>
</evidence>
<dbReference type="SUPFAM" id="SSF56112">
    <property type="entry name" value="Protein kinase-like (PK-like)"/>
    <property type="match status" value="1"/>
</dbReference>